<dbReference type="PROSITE" id="PS50267">
    <property type="entry name" value="NA_NEUROTRAN_SYMP_3"/>
    <property type="match status" value="1"/>
</dbReference>
<feature type="transmembrane region" description="Helical" evidence="6">
    <location>
        <begin position="317"/>
        <end position="337"/>
    </location>
</feature>
<feature type="transmembrane region" description="Helical" evidence="6">
    <location>
        <begin position="26"/>
        <end position="43"/>
    </location>
</feature>
<feature type="transmembrane region" description="Helical" evidence="6">
    <location>
        <begin position="276"/>
        <end position="297"/>
    </location>
</feature>
<dbReference type="STRING" id="197479.BFW38_14530"/>
<feature type="transmembrane region" description="Helical" evidence="6">
    <location>
        <begin position="156"/>
        <end position="177"/>
    </location>
</feature>
<evidence type="ECO:0000313" key="7">
    <source>
        <dbReference type="EMBL" id="ODC04565.1"/>
    </source>
</evidence>
<dbReference type="NCBIfam" id="NF037979">
    <property type="entry name" value="Na_transp"/>
    <property type="match status" value="1"/>
</dbReference>
<feature type="transmembrane region" description="Helical" evidence="6">
    <location>
        <begin position="230"/>
        <end position="255"/>
    </location>
</feature>
<proteinExistence type="predicted"/>
<dbReference type="Proteomes" id="UP000094291">
    <property type="component" value="Unassembled WGS sequence"/>
</dbReference>
<organism evidence="7 8">
    <name type="scientific">Terasakiispira papahanaumokuakeensis</name>
    <dbReference type="NCBI Taxonomy" id="197479"/>
    <lineage>
        <taxon>Bacteria</taxon>
        <taxon>Pseudomonadati</taxon>
        <taxon>Pseudomonadota</taxon>
        <taxon>Gammaproteobacteria</taxon>
        <taxon>Oceanospirillales</taxon>
        <taxon>Terasakiispira</taxon>
    </lineage>
</organism>
<dbReference type="PANTHER" id="PTHR42948:SF1">
    <property type="entry name" value="TRANSPORTER"/>
    <property type="match status" value="1"/>
</dbReference>
<dbReference type="PANTHER" id="PTHR42948">
    <property type="entry name" value="TRANSPORTER"/>
    <property type="match status" value="1"/>
</dbReference>
<feature type="transmembrane region" description="Helical" evidence="6">
    <location>
        <begin position="386"/>
        <end position="404"/>
    </location>
</feature>
<feature type="transmembrane region" description="Helical" evidence="6">
    <location>
        <begin position="55"/>
        <end position="79"/>
    </location>
</feature>
<dbReference type="EMBL" id="MDTQ01000001">
    <property type="protein sequence ID" value="ODC04565.1"/>
    <property type="molecule type" value="Genomic_DNA"/>
</dbReference>
<dbReference type="Pfam" id="PF00209">
    <property type="entry name" value="SNF"/>
    <property type="match status" value="2"/>
</dbReference>
<dbReference type="InterPro" id="IPR000175">
    <property type="entry name" value="Na/ntran_symport"/>
</dbReference>
<feature type="transmembrane region" description="Helical" evidence="6">
    <location>
        <begin position="455"/>
        <end position="477"/>
    </location>
</feature>
<dbReference type="RefSeq" id="WP_068999549.1">
    <property type="nucleotide sequence ID" value="NZ_MDTQ01000001.1"/>
</dbReference>
<feature type="transmembrane region" description="Helical" evidence="6">
    <location>
        <begin position="357"/>
        <end position="374"/>
    </location>
</feature>
<dbReference type="InterPro" id="IPR047218">
    <property type="entry name" value="YocR/YhdH-like"/>
</dbReference>
<feature type="transmembrane region" description="Helical" evidence="6">
    <location>
        <begin position="431"/>
        <end position="449"/>
    </location>
</feature>
<keyword evidence="3 6" id="KW-0812">Transmembrane</keyword>
<evidence type="ECO:0000256" key="4">
    <source>
        <dbReference type="ARBA" id="ARBA00022989"/>
    </source>
</evidence>
<dbReference type="SUPFAM" id="SSF161070">
    <property type="entry name" value="SNF-like"/>
    <property type="match status" value="1"/>
</dbReference>
<comment type="caution">
    <text evidence="7">The sequence shown here is derived from an EMBL/GenBank/DDBJ whole genome shotgun (WGS) entry which is preliminary data.</text>
</comment>
<dbReference type="OrthoDB" id="9762833at2"/>
<keyword evidence="5 6" id="KW-0472">Membrane</keyword>
<feature type="transmembrane region" description="Helical" evidence="6">
    <location>
        <begin position="100"/>
        <end position="118"/>
    </location>
</feature>
<keyword evidence="8" id="KW-1185">Reference proteome</keyword>
<gene>
    <name evidence="7" type="ORF">BFW38_14530</name>
</gene>
<dbReference type="AlphaFoldDB" id="A0A1E2VD27"/>
<dbReference type="PRINTS" id="PR00176">
    <property type="entry name" value="NANEUSMPORT"/>
</dbReference>
<dbReference type="CDD" id="cd10336">
    <property type="entry name" value="SLC6sbd_Tyt1-Like"/>
    <property type="match status" value="1"/>
</dbReference>
<accession>A0A1E2VD27</accession>
<name>A0A1E2VD27_9GAMM</name>
<evidence type="ECO:0000313" key="8">
    <source>
        <dbReference type="Proteomes" id="UP000094291"/>
    </source>
</evidence>
<sequence length="495" mass="54193">MTIKSQGGPGSSAEPTIAREQWGSRFGYLMAVVGAMVGAGNIWRMPYVTGENGGGAFLIAYFLLLYLIAVPGLMGETSLGRYTRQGLLGTFRQLFGRNRMVGLGLVILIFNIVLMSYYSSIVGWSLYYAFHALIGTFSQQDFDTAALWSAFNQNKLLNVGMHTLAMGIVSVILLFGIKGGIERMAKWMMPVLTIALVAIAIRGLTLPGAVAGLEFSFSPNWEYLMRGETWLAALGQALFSTGLGWGIALTYGSYLGRNDDIPLGGGIFTAVGNTSFGLLAVFAVFPIVFAFGISPTSGAELAFVALAKAFGGMSAGYLWSLLFFMGFLFANLTTAIAITEVGVTTYQEERQVPRQKAVLVMCAIIWVLGIPSALDSSILGYLDFVVGNWGLPLATFIIMLSIGWKFDARRLRLVSLNRGADMYVSWRWEPVVRYQIPLIMLGIMAYFLYSNLSTTPFKTLSGLVVLTLLIPGCMWWMRRHESSTSISTHWVEERS</sequence>
<evidence type="ECO:0000256" key="3">
    <source>
        <dbReference type="ARBA" id="ARBA00022692"/>
    </source>
</evidence>
<evidence type="ECO:0000256" key="6">
    <source>
        <dbReference type="SAM" id="Phobius"/>
    </source>
</evidence>
<evidence type="ECO:0000256" key="5">
    <source>
        <dbReference type="ARBA" id="ARBA00023136"/>
    </source>
</evidence>
<feature type="transmembrane region" description="Helical" evidence="6">
    <location>
        <begin position="189"/>
        <end position="210"/>
    </location>
</feature>
<keyword evidence="4 6" id="KW-1133">Transmembrane helix</keyword>
<reference evidence="7 8" key="1">
    <citation type="submission" date="2016-08" db="EMBL/GenBank/DDBJ databases">
        <authorList>
            <person name="Seilhamer J.J."/>
        </authorList>
    </citation>
    <scope>NUCLEOTIDE SEQUENCE [LARGE SCALE GENOMIC DNA]</scope>
    <source>
        <strain evidence="7 8">PH27A</strain>
    </source>
</reference>
<dbReference type="GO" id="GO:0016020">
    <property type="term" value="C:membrane"/>
    <property type="evidence" value="ECO:0007669"/>
    <property type="project" value="UniProtKB-SubCell"/>
</dbReference>
<evidence type="ECO:0000256" key="2">
    <source>
        <dbReference type="ARBA" id="ARBA00022448"/>
    </source>
</evidence>
<comment type="subcellular location">
    <subcellularLocation>
        <location evidence="1">Membrane</location>
        <topology evidence="1">Multi-pass membrane protein</topology>
    </subcellularLocation>
</comment>
<evidence type="ECO:0000256" key="1">
    <source>
        <dbReference type="ARBA" id="ARBA00004141"/>
    </source>
</evidence>
<protein>
    <submittedName>
        <fullName evidence="7">Neurotransmitter:Na+ symporter, NSS family protein</fullName>
    </submittedName>
</protein>
<keyword evidence="2" id="KW-0813">Transport</keyword>
<dbReference type="InterPro" id="IPR037272">
    <property type="entry name" value="SNS_sf"/>
</dbReference>